<protein>
    <submittedName>
        <fullName evidence="1">Uncharacterized protein</fullName>
    </submittedName>
</protein>
<name>A0A0A9GMP1_ARUDO</name>
<reference evidence="1" key="1">
    <citation type="submission" date="2014-09" db="EMBL/GenBank/DDBJ databases">
        <authorList>
            <person name="Magalhaes I.L.F."/>
            <person name="Oliveira U."/>
            <person name="Santos F.R."/>
            <person name="Vidigal T.H.D.A."/>
            <person name="Brescovit A.D."/>
            <person name="Santos A.J."/>
        </authorList>
    </citation>
    <scope>NUCLEOTIDE SEQUENCE</scope>
    <source>
        <tissue evidence="1">Shoot tissue taken approximately 20 cm above the soil surface</tissue>
    </source>
</reference>
<organism evidence="1">
    <name type="scientific">Arundo donax</name>
    <name type="common">Giant reed</name>
    <name type="synonym">Donax arundinaceus</name>
    <dbReference type="NCBI Taxonomy" id="35708"/>
    <lineage>
        <taxon>Eukaryota</taxon>
        <taxon>Viridiplantae</taxon>
        <taxon>Streptophyta</taxon>
        <taxon>Embryophyta</taxon>
        <taxon>Tracheophyta</taxon>
        <taxon>Spermatophyta</taxon>
        <taxon>Magnoliopsida</taxon>
        <taxon>Liliopsida</taxon>
        <taxon>Poales</taxon>
        <taxon>Poaceae</taxon>
        <taxon>PACMAD clade</taxon>
        <taxon>Arundinoideae</taxon>
        <taxon>Arundineae</taxon>
        <taxon>Arundo</taxon>
    </lineage>
</organism>
<accession>A0A0A9GMP1</accession>
<evidence type="ECO:0000313" key="1">
    <source>
        <dbReference type="EMBL" id="JAE21943.1"/>
    </source>
</evidence>
<proteinExistence type="predicted"/>
<sequence>MKKSKASFPPALMRKIDFDSKADTLPALSRLDIWSLRSEKYSICFVMLIVVPWCNDHVEFGVNVSIPSNYISTC</sequence>
<dbReference type="EMBL" id="GBRH01175953">
    <property type="protein sequence ID" value="JAE21943.1"/>
    <property type="molecule type" value="Transcribed_RNA"/>
</dbReference>
<dbReference type="AlphaFoldDB" id="A0A0A9GMP1"/>
<reference evidence="1" key="2">
    <citation type="journal article" date="2015" name="Data Brief">
        <title>Shoot transcriptome of the giant reed, Arundo donax.</title>
        <authorList>
            <person name="Barrero R.A."/>
            <person name="Guerrero F.D."/>
            <person name="Moolhuijzen P."/>
            <person name="Goolsby J.A."/>
            <person name="Tidwell J."/>
            <person name="Bellgard S.E."/>
            <person name="Bellgard M.I."/>
        </authorList>
    </citation>
    <scope>NUCLEOTIDE SEQUENCE</scope>
    <source>
        <tissue evidence="1">Shoot tissue taken approximately 20 cm above the soil surface</tissue>
    </source>
</reference>